<sequence length="236" mass="26875">MGNPQTERRKAQKIRAKARAARSLSVADSGISVTSVAAHKSTPVEAISAPKANAKASVNPSDPIHAFFRKYPTFNFNPAANYLDEFERLRKQQKWPTKKQLKKSSNQKTPQQLDKEEAYQRIKGAFGTAVAAAFGQDFGTNVEDLSAWREICEPLEIEPEQETVRGYKKLMKKTHVNLVDLHVYRRQRGVGVPRPELFRNVWELRKYTMEEEKIFPKAQAKGTLLKFLLRKIFSAS</sequence>
<reference evidence="2 3" key="1">
    <citation type="journal article" date="2018" name="Nat. Ecol. Evol.">
        <title>Pezizomycetes genomes reveal the molecular basis of ectomycorrhizal truffle lifestyle.</title>
        <authorList>
            <person name="Murat C."/>
            <person name="Payen T."/>
            <person name="Noel B."/>
            <person name="Kuo A."/>
            <person name="Morin E."/>
            <person name="Chen J."/>
            <person name="Kohler A."/>
            <person name="Krizsan K."/>
            <person name="Balestrini R."/>
            <person name="Da Silva C."/>
            <person name="Montanini B."/>
            <person name="Hainaut M."/>
            <person name="Levati E."/>
            <person name="Barry K.W."/>
            <person name="Belfiori B."/>
            <person name="Cichocki N."/>
            <person name="Clum A."/>
            <person name="Dockter R.B."/>
            <person name="Fauchery L."/>
            <person name="Guy J."/>
            <person name="Iotti M."/>
            <person name="Le Tacon F."/>
            <person name="Lindquist E.A."/>
            <person name="Lipzen A."/>
            <person name="Malagnac F."/>
            <person name="Mello A."/>
            <person name="Molinier V."/>
            <person name="Miyauchi S."/>
            <person name="Poulain J."/>
            <person name="Riccioni C."/>
            <person name="Rubini A."/>
            <person name="Sitrit Y."/>
            <person name="Splivallo R."/>
            <person name="Traeger S."/>
            <person name="Wang M."/>
            <person name="Zifcakova L."/>
            <person name="Wipf D."/>
            <person name="Zambonelli A."/>
            <person name="Paolocci F."/>
            <person name="Nowrousian M."/>
            <person name="Ottonello S."/>
            <person name="Baldrian P."/>
            <person name="Spatafora J.W."/>
            <person name="Henrissat B."/>
            <person name="Nagy L.G."/>
            <person name="Aury J.M."/>
            <person name="Wincker P."/>
            <person name="Grigoriev I.V."/>
            <person name="Bonfante P."/>
            <person name="Martin F.M."/>
        </authorList>
    </citation>
    <scope>NUCLEOTIDE SEQUENCE [LARGE SCALE GENOMIC DNA]</scope>
    <source>
        <strain evidence="2 3">RN42</strain>
    </source>
</reference>
<feature type="region of interest" description="Disordered" evidence="1">
    <location>
        <begin position="94"/>
        <end position="113"/>
    </location>
</feature>
<feature type="compositionally biased region" description="Polar residues" evidence="1">
    <location>
        <begin position="103"/>
        <end position="112"/>
    </location>
</feature>
<proteinExistence type="predicted"/>
<accession>A0A3N4IKB1</accession>
<evidence type="ECO:0000313" key="3">
    <source>
        <dbReference type="Proteomes" id="UP000275078"/>
    </source>
</evidence>
<evidence type="ECO:0000313" key="2">
    <source>
        <dbReference type="EMBL" id="RPA82064.1"/>
    </source>
</evidence>
<dbReference type="PANTHER" id="PTHR38846">
    <property type="entry name" value="C3H1-TYPE DOMAIN-CONTAINING PROTEIN"/>
    <property type="match status" value="1"/>
</dbReference>
<protein>
    <submittedName>
        <fullName evidence="2">Uncharacterized protein</fullName>
    </submittedName>
</protein>
<name>A0A3N4IKB1_ASCIM</name>
<dbReference type="STRING" id="1160509.A0A3N4IKB1"/>
<dbReference type="PANTHER" id="PTHR38846:SF1">
    <property type="entry name" value="C3H1-TYPE DOMAIN-CONTAINING PROTEIN"/>
    <property type="match status" value="1"/>
</dbReference>
<dbReference type="AlphaFoldDB" id="A0A3N4IKB1"/>
<gene>
    <name evidence="2" type="ORF">BJ508DRAFT_414328</name>
</gene>
<dbReference type="Proteomes" id="UP000275078">
    <property type="component" value="Unassembled WGS sequence"/>
</dbReference>
<organism evidence="2 3">
    <name type="scientific">Ascobolus immersus RN42</name>
    <dbReference type="NCBI Taxonomy" id="1160509"/>
    <lineage>
        <taxon>Eukaryota</taxon>
        <taxon>Fungi</taxon>
        <taxon>Dikarya</taxon>
        <taxon>Ascomycota</taxon>
        <taxon>Pezizomycotina</taxon>
        <taxon>Pezizomycetes</taxon>
        <taxon>Pezizales</taxon>
        <taxon>Ascobolaceae</taxon>
        <taxon>Ascobolus</taxon>
    </lineage>
</organism>
<evidence type="ECO:0000256" key="1">
    <source>
        <dbReference type="SAM" id="MobiDB-lite"/>
    </source>
</evidence>
<dbReference type="EMBL" id="ML119674">
    <property type="protein sequence ID" value="RPA82064.1"/>
    <property type="molecule type" value="Genomic_DNA"/>
</dbReference>
<keyword evidence="3" id="KW-1185">Reference proteome</keyword>
<dbReference type="OrthoDB" id="6105938at2759"/>